<reference evidence="1 2" key="1">
    <citation type="submission" date="2022-10" db="EMBL/GenBank/DDBJ databases">
        <authorList>
            <person name="Cortes-Martin A."/>
            <person name="Buttimer C.T.H."/>
            <person name="Hill C."/>
        </authorList>
    </citation>
    <scope>NUCLEOTIDE SEQUENCE [LARGE SCALE GENOMIC DNA]</scope>
</reference>
<sequence>MEALIIAVVGIALYLSLILGAPVLMTRKPAGKILKLIRKGSPRFEIHSGVFVPEGHEDPCEDNDDLWYVDYTIVDTVTGKVTYIEKVCGIFSDSLFVNGDLFWMNDYEGTRLYHACRRIIKRRNKASRKDKRSKFEIEKDEARKVALETYKDC</sequence>
<name>A0A9Y1E172_9CAUD</name>
<keyword evidence="2" id="KW-1185">Reference proteome</keyword>
<evidence type="ECO:0000313" key="2">
    <source>
        <dbReference type="Proteomes" id="UP001236076"/>
    </source>
</evidence>
<gene>
    <name evidence="1" type="ORF">A54_196</name>
</gene>
<evidence type="ECO:0000313" key="1">
    <source>
        <dbReference type="EMBL" id="UZZ64436.1"/>
    </source>
</evidence>
<accession>A0A9Y1E172</accession>
<dbReference type="Proteomes" id="UP001236076">
    <property type="component" value="Segment"/>
</dbReference>
<protein>
    <submittedName>
        <fullName evidence="1">Uncharacterized protein</fullName>
    </submittedName>
</protein>
<proteinExistence type="predicted"/>
<organism evidence="1 2">
    <name type="scientific">Escherichia phage A5-4</name>
    <dbReference type="NCBI Taxonomy" id="2996162"/>
    <lineage>
        <taxon>Viruses</taxon>
        <taxon>Duplodnaviria</taxon>
        <taxon>Heunggongvirae</taxon>
        <taxon>Uroviricota</taxon>
        <taxon>Caudoviricetes</taxon>
        <taxon>Vequintavirinae</taxon>
    </lineage>
</organism>
<dbReference type="EMBL" id="OP744025">
    <property type="protein sequence ID" value="UZZ64436.1"/>
    <property type="molecule type" value="Genomic_DNA"/>
</dbReference>